<dbReference type="Pfam" id="PF18821">
    <property type="entry name" value="LPD7"/>
    <property type="match status" value="1"/>
</dbReference>
<reference evidence="7" key="2">
    <citation type="submission" date="2010-02" db="EMBL/GenBank/DDBJ databases">
        <title>Complete genome sequence of Marinobacter adhaerens type strain (HP15).</title>
        <authorList>
            <person name="Gaerdes A.A.M."/>
            <person name="Kaeppel E."/>
            <person name="Shezad A."/>
            <person name="Seebah S."/>
            <person name="Teeling H."/>
            <person name="Yarza P."/>
            <person name="Gloeckner F.O."/>
            <person name="Ullrich M.S."/>
        </authorList>
    </citation>
    <scope>NUCLEOTIDE SEQUENCE [LARGE SCALE GENOMIC DNA]</scope>
    <source>
        <strain evidence="7">DSM 23420 / HP15</strain>
        <plasmid evidence="7">Plasmid pHP-42</plasmid>
    </source>
</reference>
<dbReference type="InterPro" id="IPR054462">
    <property type="entry name" value="TraI_M"/>
</dbReference>
<evidence type="ECO:0000256" key="1">
    <source>
        <dbReference type="SAM" id="MobiDB-lite"/>
    </source>
</evidence>
<dbReference type="InterPro" id="IPR040677">
    <property type="entry name" value="LPD7"/>
</dbReference>
<dbReference type="InterPro" id="IPR049751">
    <property type="entry name" value="TraI/MobA_relaxases"/>
</dbReference>
<keyword evidence="6" id="KW-0614">Plasmid</keyword>
<accession>E4PRT2</accession>
<feature type="region of interest" description="Disordered" evidence="1">
    <location>
        <begin position="392"/>
        <end position="414"/>
    </location>
</feature>
<feature type="compositionally biased region" description="Basic and acidic residues" evidence="1">
    <location>
        <begin position="507"/>
        <end position="547"/>
    </location>
</feature>
<geneLocation type="plasmid" evidence="6 7">
    <name>pHP-42</name>
</geneLocation>
<feature type="domain" description="TraI-like C-terminal" evidence="4">
    <location>
        <begin position="664"/>
        <end position="748"/>
    </location>
</feature>
<dbReference type="Pfam" id="PF22863">
    <property type="entry name" value="TraI_middle"/>
    <property type="match status" value="1"/>
</dbReference>
<name>E4PRT2_MARAH</name>
<dbReference type="Proteomes" id="UP000007077">
    <property type="component" value="Plasmid pHP-42"/>
</dbReference>
<evidence type="ECO:0000259" key="4">
    <source>
        <dbReference type="Pfam" id="PF22287"/>
    </source>
</evidence>
<feature type="domain" description="MobA/VirD2-like nuclease" evidence="2">
    <location>
        <begin position="15"/>
        <end position="147"/>
    </location>
</feature>
<evidence type="ECO:0000313" key="6">
    <source>
        <dbReference type="EMBL" id="ADP99966.1"/>
    </source>
</evidence>
<dbReference type="HOGENOM" id="CLU_022651_0_0_6"/>
<gene>
    <name evidence="6" type="ordered locus">HP15_p42g22</name>
</gene>
<evidence type="ECO:0000259" key="3">
    <source>
        <dbReference type="Pfam" id="PF18821"/>
    </source>
</evidence>
<dbReference type="AlphaFoldDB" id="E4PRT2"/>
<evidence type="ECO:0000259" key="5">
    <source>
        <dbReference type="Pfam" id="PF22863"/>
    </source>
</evidence>
<dbReference type="InterPro" id="IPR054461">
    <property type="entry name" value="TraI-like_C"/>
</dbReference>
<dbReference type="EMBL" id="CP001979">
    <property type="protein sequence ID" value="ADP99966.1"/>
    <property type="molecule type" value="Genomic_DNA"/>
</dbReference>
<proteinExistence type="predicted"/>
<protein>
    <submittedName>
        <fullName evidence="6">TraI DNA relaxase</fullName>
    </submittedName>
</protein>
<feature type="domain" description="Large polyvalent protein-associated" evidence="3">
    <location>
        <begin position="411"/>
        <end position="501"/>
    </location>
</feature>
<evidence type="ECO:0000313" key="7">
    <source>
        <dbReference type="Proteomes" id="UP000007077"/>
    </source>
</evidence>
<organism evidence="6 7">
    <name type="scientific">Marinobacter adhaerens (strain DSM 23420 / HP15)</name>
    <dbReference type="NCBI Taxonomy" id="225937"/>
    <lineage>
        <taxon>Bacteria</taxon>
        <taxon>Pseudomonadati</taxon>
        <taxon>Pseudomonadota</taxon>
        <taxon>Gammaproteobacteria</taxon>
        <taxon>Pseudomonadales</taxon>
        <taxon>Marinobacteraceae</taxon>
        <taxon>Marinobacter</taxon>
    </lineage>
</organism>
<dbReference type="PATRIC" id="fig|225937.3.peg.4217"/>
<dbReference type="NCBIfam" id="NF041893">
    <property type="entry name" value="TraI_MobP_relax"/>
    <property type="match status" value="1"/>
</dbReference>
<evidence type="ECO:0000259" key="2">
    <source>
        <dbReference type="Pfam" id="PF03432"/>
    </source>
</evidence>
<dbReference type="Pfam" id="PF22287">
    <property type="entry name" value="TraI-like_C"/>
    <property type="match status" value="1"/>
</dbReference>
<sequence length="755" mass="83422">MRSLKKSDFAGLVKYITDEQSKTERLGLVNATNCEADTMQAVIGEVLATQQGNTRAKGDKTYHLIVSFPAGEKPEDDVLKAVEERICAGLGYADHQRVSAVHHDTDNVHIHIAINKIHPTRNTMHEPYQDYRTLGGLCDALEDEYGLQKDNHQGRKSVSQGRASDMERHAGIESLVSWIKRECLEEIKTAKTWEELHQVMSDNGLEIRQRANGFVIESEDGTQVKASTVARDLSKPKLEARLGAFEETAAQAERKAKRRYDKRPTHFKVNTTELYARYQEEQKNLTAARKVEWNNARGRKDRRIEAAKRSNRLRRSAIKLMGGSRISKKLLYAQAHKALKDEIQSINKDYKREKQELYDQYKRRAWADWLKQQALNGDKKALEALRAREQSKGLQGDTIKGEGGSKPGHAPVTDNITKKGTIIFRTGKSAVRDDGDKLQVSKAANGDTVTEALRVAMERYGSRITVTGSPQFKAQVIVAAATSNLPITFADAGLERRRQQLLQQENSNDRRNEQARRGNERGRADRRSNGRAERGPADDNGRGRGTADSRATTAGRAGDGQRGRGQSASTGSTTAGGRNDAGNGSRPILNKPHVGRIGGEPPSFAKNRLRTLSSLGVVRFARGGEVLLPGNAPSELEHQGAKPDNQLRWGVSGSGGITPDQTSAADKYIAEREAKRLKGFDIPNHSRYTNQDGAVTYGGTRNVQGQSLALLNRGDEVLVLPIDKATAQRMKRVRIGEAVTVTPQGSLKRSKGRSR</sequence>
<feature type="domain" description="TraI-like middle" evidence="5">
    <location>
        <begin position="160"/>
        <end position="247"/>
    </location>
</feature>
<reference evidence="6 7" key="1">
    <citation type="journal article" date="2010" name="Stand. Genomic Sci.">
        <title>Complete genome sequence of Marinobacter adhaerens type strain (HP15), a diatom-interacting marine microorganism.</title>
        <authorList>
            <person name="Gardes A."/>
            <person name="Kaeppel E."/>
            <person name="Shehzad A."/>
            <person name="Seebah S."/>
            <person name="Teeling H."/>
            <person name="Yarza P."/>
            <person name="Glockner F.O."/>
            <person name="Grossart H.P."/>
            <person name="Ullrich M.S."/>
        </authorList>
    </citation>
    <scope>NUCLEOTIDE SEQUENCE [LARGE SCALE GENOMIC DNA]</scope>
    <source>
        <strain evidence="7">DSM 23420 / HP15</strain>
        <plasmid evidence="7">Plasmid pHP-42</plasmid>
    </source>
</reference>
<dbReference type="Pfam" id="PF03432">
    <property type="entry name" value="Relaxase"/>
    <property type="match status" value="1"/>
</dbReference>
<dbReference type="InterPro" id="IPR005094">
    <property type="entry name" value="Endonuclease_MobA/VirD2"/>
</dbReference>
<dbReference type="KEGG" id="mad:HP15_p42g22"/>
<feature type="region of interest" description="Disordered" evidence="1">
    <location>
        <begin position="502"/>
        <end position="602"/>
    </location>
</feature>